<evidence type="ECO:0000256" key="4">
    <source>
        <dbReference type="ARBA" id="ARBA00023136"/>
    </source>
</evidence>
<dbReference type="InterPro" id="IPR032018">
    <property type="entry name" value="LppA/LppB/LprP"/>
</dbReference>
<dbReference type="AlphaFoldDB" id="A0A7I9XTY7"/>
<keyword evidence="4" id="KW-0472">Membrane</keyword>
<keyword evidence="5" id="KW-0564">Palmitate</keyword>
<dbReference type="Pfam" id="PF16708">
    <property type="entry name" value="LppA"/>
    <property type="match status" value="1"/>
</dbReference>
<sequence length="221" mass="23847">MRARAAASLAPVLAVALIGLLSGCALYEKARKAGKELSNPYETQHLTEQQEIALIDSMRAKGSYEAARQRLNNTARVIGERISAAVPGQTWKFDDDPNELESAQQGGLCDKLEADIARRPIADTVRFGRTFTANEFTTAAGIVRKEAAKYGATNQSSLFNEASKRDYTVSGNGYDFNLGQINFATLNVEGDCFLLQRVLDSPPGRLPPPTTTAPDAPTPSP</sequence>
<evidence type="ECO:0000256" key="1">
    <source>
        <dbReference type="ARBA" id="ARBA00004193"/>
    </source>
</evidence>
<reference evidence="8 9" key="1">
    <citation type="journal article" date="2019" name="Emerg. Microbes Infect.">
        <title>Comprehensive subspecies identification of 175 nontuberculous mycobacteria species based on 7547 genomic profiles.</title>
        <authorList>
            <person name="Matsumoto Y."/>
            <person name="Kinjo T."/>
            <person name="Motooka D."/>
            <person name="Nabeya D."/>
            <person name="Jung N."/>
            <person name="Uechi K."/>
            <person name="Horii T."/>
            <person name="Iida T."/>
            <person name="Fujita J."/>
            <person name="Nakamura S."/>
        </authorList>
    </citation>
    <scope>NUCLEOTIDE SEQUENCE [LARGE SCALE GENOMIC DNA]</scope>
    <source>
        <strain evidence="8 9">JCM 17322</strain>
    </source>
</reference>
<keyword evidence="6 8" id="KW-0449">Lipoprotein</keyword>
<dbReference type="Proteomes" id="UP000465361">
    <property type="component" value="Unassembled WGS sequence"/>
</dbReference>
<evidence type="ECO:0000313" key="8">
    <source>
        <dbReference type="EMBL" id="GFG73278.1"/>
    </source>
</evidence>
<keyword evidence="3" id="KW-0732">Signal</keyword>
<comment type="subcellular location">
    <subcellularLocation>
        <location evidence="1">Cell membrane</location>
        <topology evidence="1">Lipid-anchor</topology>
    </subcellularLocation>
</comment>
<protein>
    <submittedName>
        <fullName evidence="8">Putative lipoprotein LppA</fullName>
    </submittedName>
</protein>
<accession>A0A7I9XTY7</accession>
<evidence type="ECO:0000256" key="2">
    <source>
        <dbReference type="ARBA" id="ARBA00022475"/>
    </source>
</evidence>
<dbReference type="GO" id="GO:0005886">
    <property type="term" value="C:plasma membrane"/>
    <property type="evidence" value="ECO:0007669"/>
    <property type="project" value="UniProtKB-SubCell"/>
</dbReference>
<evidence type="ECO:0000256" key="7">
    <source>
        <dbReference type="SAM" id="MobiDB-lite"/>
    </source>
</evidence>
<feature type="compositionally biased region" description="Pro residues" evidence="7">
    <location>
        <begin position="204"/>
        <end position="221"/>
    </location>
</feature>
<organism evidence="8 9">
    <name type="scientific">Mycobacterium botniense</name>
    <dbReference type="NCBI Taxonomy" id="84962"/>
    <lineage>
        <taxon>Bacteria</taxon>
        <taxon>Bacillati</taxon>
        <taxon>Actinomycetota</taxon>
        <taxon>Actinomycetes</taxon>
        <taxon>Mycobacteriales</taxon>
        <taxon>Mycobacteriaceae</taxon>
        <taxon>Mycobacterium</taxon>
    </lineage>
</organism>
<gene>
    <name evidence="8" type="primary">lppA_2</name>
    <name evidence="8" type="ORF">MBOT_06430</name>
</gene>
<dbReference type="PROSITE" id="PS51257">
    <property type="entry name" value="PROKAR_LIPOPROTEIN"/>
    <property type="match status" value="1"/>
</dbReference>
<evidence type="ECO:0000313" key="9">
    <source>
        <dbReference type="Proteomes" id="UP000465361"/>
    </source>
</evidence>
<comment type="caution">
    <text evidence="8">The sequence shown here is derived from an EMBL/GenBank/DDBJ whole genome shotgun (WGS) entry which is preliminary data.</text>
</comment>
<dbReference type="Gene3D" id="3.30.2030.20">
    <property type="match status" value="1"/>
</dbReference>
<evidence type="ECO:0000256" key="3">
    <source>
        <dbReference type="ARBA" id="ARBA00022729"/>
    </source>
</evidence>
<keyword evidence="2" id="KW-1003">Cell membrane</keyword>
<keyword evidence="9" id="KW-1185">Reference proteome</keyword>
<proteinExistence type="predicted"/>
<name>A0A7I9XTY7_9MYCO</name>
<feature type="region of interest" description="Disordered" evidence="7">
    <location>
        <begin position="201"/>
        <end position="221"/>
    </location>
</feature>
<evidence type="ECO:0000256" key="6">
    <source>
        <dbReference type="ARBA" id="ARBA00023288"/>
    </source>
</evidence>
<evidence type="ECO:0000256" key="5">
    <source>
        <dbReference type="ARBA" id="ARBA00023139"/>
    </source>
</evidence>
<dbReference type="EMBL" id="BLKW01000002">
    <property type="protein sequence ID" value="GFG73278.1"/>
    <property type="molecule type" value="Genomic_DNA"/>
</dbReference>